<dbReference type="EMBL" id="CP099489">
    <property type="protein sequence ID" value="USQ78178.1"/>
    <property type="molecule type" value="Genomic_DNA"/>
</dbReference>
<dbReference type="InterPro" id="IPR029044">
    <property type="entry name" value="Nucleotide-diphossugar_trans"/>
</dbReference>
<reference evidence="5" key="1">
    <citation type="submission" date="2022-06" db="EMBL/GenBank/DDBJ databases">
        <title>Ornithinimicrobium HY1793.</title>
        <authorList>
            <person name="Huang Y."/>
        </authorList>
    </citation>
    <scope>NUCLEOTIDE SEQUENCE</scope>
    <source>
        <strain evidence="5">HY1793</strain>
    </source>
</reference>
<evidence type="ECO:0000256" key="3">
    <source>
        <dbReference type="ARBA" id="ARBA00022679"/>
    </source>
</evidence>
<dbReference type="InterPro" id="IPR039528">
    <property type="entry name" value="DPM1-like"/>
</dbReference>
<dbReference type="Gene3D" id="3.90.550.10">
    <property type="entry name" value="Spore Coat Polysaccharide Biosynthesis Protein SpsA, Chain A"/>
    <property type="match status" value="1"/>
</dbReference>
<dbReference type="CDD" id="cd06442">
    <property type="entry name" value="DPM1_like"/>
    <property type="match status" value="1"/>
</dbReference>
<feature type="domain" description="Glycosyltransferase 2-like" evidence="4">
    <location>
        <begin position="10"/>
        <end position="172"/>
    </location>
</feature>
<keyword evidence="2" id="KW-0328">Glycosyltransferase</keyword>
<name>A0ABY4YMY7_9MICO</name>
<protein>
    <submittedName>
        <fullName evidence="5">Polyprenol monophosphomannose synthase</fullName>
    </submittedName>
</protein>
<proteinExistence type="inferred from homology"/>
<comment type="similarity">
    <text evidence="1">Belongs to the glycosyltransferase 2 family.</text>
</comment>
<evidence type="ECO:0000313" key="6">
    <source>
        <dbReference type="Proteomes" id="UP001056455"/>
    </source>
</evidence>
<evidence type="ECO:0000313" key="5">
    <source>
        <dbReference type="EMBL" id="USQ78178.1"/>
    </source>
</evidence>
<dbReference type="Proteomes" id="UP001056455">
    <property type="component" value="Chromosome"/>
</dbReference>
<dbReference type="Pfam" id="PF00535">
    <property type="entry name" value="Glycos_transf_2"/>
    <property type="match status" value="1"/>
</dbReference>
<dbReference type="RefSeq" id="WP_252590977.1">
    <property type="nucleotide sequence ID" value="NZ_CP099489.1"/>
</dbReference>
<gene>
    <name evidence="5" type="ORF">NF556_10945</name>
</gene>
<evidence type="ECO:0000256" key="2">
    <source>
        <dbReference type="ARBA" id="ARBA00022676"/>
    </source>
</evidence>
<accession>A0ABY4YMY7</accession>
<dbReference type="InterPro" id="IPR001173">
    <property type="entry name" value="Glyco_trans_2-like"/>
</dbReference>
<keyword evidence="6" id="KW-1185">Reference proteome</keyword>
<dbReference type="PANTHER" id="PTHR43398:SF1">
    <property type="entry name" value="DOLICHOL-PHOSPHATE MANNOSYLTRANSFERASE SUBUNIT 1"/>
    <property type="match status" value="1"/>
</dbReference>
<organism evidence="5 6">
    <name type="scientific">Ornithinimicrobium faecis</name>
    <dbReference type="NCBI Taxonomy" id="2934158"/>
    <lineage>
        <taxon>Bacteria</taxon>
        <taxon>Bacillati</taxon>
        <taxon>Actinomycetota</taxon>
        <taxon>Actinomycetes</taxon>
        <taxon>Micrococcales</taxon>
        <taxon>Ornithinimicrobiaceae</taxon>
        <taxon>Ornithinimicrobium</taxon>
    </lineage>
</organism>
<sequence>MSNTPGRVLVLIPTFNEKDSLPGVITRVRAQTPPVDILVLDDNSPDGTGAVADALAAQDPRVQVMHREGKQGLGRAYLAGFAWAIEHGYDAVVEMDADGSHLPEQLGRILAAAQDADLVIGSRWVPGGATHNWPHRRNILSRGANLYTRAALGIPVRDATAGYRLYRTSALQTMDLEGVASAGYCFQVDLTLRAVDRGLRVVEVPIDFVERTEGTSKMDGSIVREALSSVTLWGLQRRGGQVVTATQGLGRRVRTGATWHELTD</sequence>
<dbReference type="PANTHER" id="PTHR43398">
    <property type="entry name" value="DOLICHOL-PHOSPHATE MANNOSYLTRANSFERASE SUBUNIT 1"/>
    <property type="match status" value="1"/>
</dbReference>
<keyword evidence="3" id="KW-0808">Transferase</keyword>
<evidence type="ECO:0000256" key="1">
    <source>
        <dbReference type="ARBA" id="ARBA00006739"/>
    </source>
</evidence>
<dbReference type="SUPFAM" id="SSF53448">
    <property type="entry name" value="Nucleotide-diphospho-sugar transferases"/>
    <property type="match status" value="1"/>
</dbReference>
<evidence type="ECO:0000259" key="4">
    <source>
        <dbReference type="Pfam" id="PF00535"/>
    </source>
</evidence>